<dbReference type="Pfam" id="PF04403">
    <property type="entry name" value="PqiA"/>
    <property type="match status" value="1"/>
</dbReference>
<dbReference type="AlphaFoldDB" id="A0A379ZDK0"/>
<proteinExistence type="predicted"/>
<name>A0A379ZDK0_9GAMM</name>
<keyword evidence="3" id="KW-1185">Reference proteome</keyword>
<sequence>MRRILPIMTLLLSLALLIPGVTQPILSVSGTVEKAELTEAGLDMIAEVVSDGSGRDSARGMLAMISGMLGLNNLQGEMEVFNKTRSIWGTVTELHQHGNTLVAALVMLFSVIVPACKLGLMLLAQAPLPSKVRQIIDSITAAIAKWSMADVFVVALIITYMAGNASAGMGDLVHTHASLESGFWFFLGYCLLAIAGQYWLKPRQS</sequence>
<evidence type="ECO:0000256" key="1">
    <source>
        <dbReference type="SAM" id="Phobius"/>
    </source>
</evidence>
<gene>
    <name evidence="2" type="ORF">NCTC10738_01501</name>
</gene>
<keyword evidence="1" id="KW-1133">Transmembrane helix</keyword>
<keyword evidence="1" id="KW-0812">Transmembrane</keyword>
<evidence type="ECO:0000313" key="3">
    <source>
        <dbReference type="Proteomes" id="UP000254069"/>
    </source>
</evidence>
<reference evidence="2 3" key="1">
    <citation type="submission" date="2018-06" db="EMBL/GenBank/DDBJ databases">
        <authorList>
            <consortium name="Pathogen Informatics"/>
            <person name="Doyle S."/>
        </authorList>
    </citation>
    <scope>NUCLEOTIDE SEQUENCE [LARGE SCALE GENOMIC DNA]</scope>
    <source>
        <strain evidence="2 3">NCTC10738</strain>
    </source>
</reference>
<dbReference type="RefSeq" id="WP_096142172.1">
    <property type="nucleotide sequence ID" value="NZ_AP024609.1"/>
</dbReference>
<evidence type="ECO:0000313" key="2">
    <source>
        <dbReference type="EMBL" id="SUI59962.1"/>
    </source>
</evidence>
<protein>
    <submittedName>
        <fullName evidence="2">Uncharacterized paraquat-inducible protein A</fullName>
    </submittedName>
</protein>
<feature type="transmembrane region" description="Helical" evidence="1">
    <location>
        <begin position="143"/>
        <end position="162"/>
    </location>
</feature>
<accession>A0A379ZDK0</accession>
<dbReference type="Proteomes" id="UP000254069">
    <property type="component" value="Unassembled WGS sequence"/>
</dbReference>
<dbReference type="EMBL" id="UGYO01000001">
    <property type="protein sequence ID" value="SUI59962.1"/>
    <property type="molecule type" value="Genomic_DNA"/>
</dbReference>
<organism evidence="2 3">
    <name type="scientific">Shewanella algae</name>
    <dbReference type="NCBI Taxonomy" id="38313"/>
    <lineage>
        <taxon>Bacteria</taxon>
        <taxon>Pseudomonadati</taxon>
        <taxon>Pseudomonadota</taxon>
        <taxon>Gammaproteobacteria</taxon>
        <taxon>Alteromonadales</taxon>
        <taxon>Shewanellaceae</taxon>
        <taxon>Shewanella</taxon>
    </lineage>
</organism>
<keyword evidence="1" id="KW-0472">Membrane</keyword>
<feature type="transmembrane region" description="Helical" evidence="1">
    <location>
        <begin position="101"/>
        <end position="123"/>
    </location>
</feature>
<feature type="transmembrane region" description="Helical" evidence="1">
    <location>
        <begin position="182"/>
        <end position="200"/>
    </location>
</feature>
<dbReference type="InterPro" id="IPR007498">
    <property type="entry name" value="PqiA-like"/>
</dbReference>